<proteinExistence type="predicted"/>
<dbReference type="AlphaFoldDB" id="A0AAE1UJU3"/>
<organism evidence="2 3">
    <name type="scientific">Petrolisthes manimaculis</name>
    <dbReference type="NCBI Taxonomy" id="1843537"/>
    <lineage>
        <taxon>Eukaryota</taxon>
        <taxon>Metazoa</taxon>
        <taxon>Ecdysozoa</taxon>
        <taxon>Arthropoda</taxon>
        <taxon>Crustacea</taxon>
        <taxon>Multicrustacea</taxon>
        <taxon>Malacostraca</taxon>
        <taxon>Eumalacostraca</taxon>
        <taxon>Eucarida</taxon>
        <taxon>Decapoda</taxon>
        <taxon>Pleocyemata</taxon>
        <taxon>Anomura</taxon>
        <taxon>Galatheoidea</taxon>
        <taxon>Porcellanidae</taxon>
        <taxon>Petrolisthes</taxon>
    </lineage>
</organism>
<sequence>MVNSVGGVCGRCGRAGCCGCVGGEGGGSVMMMGGVGPSTRQHEQHNTPQYSRQREAEWTSVAAPASPLLNTRHSCTNNSHPDILTELRLKVGLPVSITGATAVDSDISGVVESGCGCGCSSSVCGAREWRRHSTADPAEGCLARHVWSHRRIARSLSREAFFPTPNEHHPALLRPLAALGDLSTAYPDLPTRLQHLTDLLTHRAPKQPEDGTVLTPEDTALLTTVARLHLRQGQGQGQIPTLRRPYPGSVQSAPTTPESIVSSSRWPSLLSLTADPTSSTSTSEWPSRTSSLVSVASSLPDDDRSNTNSNTTNTTTSSSNSSSVGEEEVIEERRMAGGDLVAQLPIMTTMPTISTTVG</sequence>
<evidence type="ECO:0000256" key="1">
    <source>
        <dbReference type="SAM" id="MobiDB-lite"/>
    </source>
</evidence>
<accession>A0AAE1UJU3</accession>
<evidence type="ECO:0000313" key="3">
    <source>
        <dbReference type="Proteomes" id="UP001292094"/>
    </source>
</evidence>
<comment type="caution">
    <text evidence="2">The sequence shown here is derived from an EMBL/GenBank/DDBJ whole genome shotgun (WGS) entry which is preliminary data.</text>
</comment>
<protein>
    <submittedName>
        <fullName evidence="2">Uncharacterized protein</fullName>
    </submittedName>
</protein>
<dbReference type="Proteomes" id="UP001292094">
    <property type="component" value="Unassembled WGS sequence"/>
</dbReference>
<dbReference type="EMBL" id="JAWZYT010000473">
    <property type="protein sequence ID" value="KAK4323091.1"/>
    <property type="molecule type" value="Genomic_DNA"/>
</dbReference>
<feature type="region of interest" description="Disordered" evidence="1">
    <location>
        <begin position="231"/>
        <end position="330"/>
    </location>
</feature>
<feature type="compositionally biased region" description="Low complexity" evidence="1">
    <location>
        <begin position="306"/>
        <end position="323"/>
    </location>
</feature>
<keyword evidence="3" id="KW-1185">Reference proteome</keyword>
<evidence type="ECO:0000313" key="2">
    <source>
        <dbReference type="EMBL" id="KAK4323091.1"/>
    </source>
</evidence>
<name>A0AAE1UJU3_9EUCA</name>
<gene>
    <name evidence="2" type="ORF">Pmani_006181</name>
</gene>
<feature type="compositionally biased region" description="Polar residues" evidence="1">
    <location>
        <begin position="249"/>
        <end position="276"/>
    </location>
</feature>
<reference evidence="2" key="1">
    <citation type="submission" date="2023-11" db="EMBL/GenBank/DDBJ databases">
        <title>Genome assemblies of two species of porcelain crab, Petrolisthes cinctipes and Petrolisthes manimaculis (Anomura: Porcellanidae).</title>
        <authorList>
            <person name="Angst P."/>
        </authorList>
    </citation>
    <scope>NUCLEOTIDE SEQUENCE</scope>
    <source>
        <strain evidence="2">PB745_02</strain>
        <tissue evidence="2">Gill</tissue>
    </source>
</reference>
<feature type="compositionally biased region" description="Low complexity" evidence="1">
    <location>
        <begin position="277"/>
        <end position="299"/>
    </location>
</feature>